<evidence type="ECO:0000313" key="2">
    <source>
        <dbReference type="Proteomes" id="UP000294801"/>
    </source>
</evidence>
<dbReference type="RefSeq" id="WP_132098932.1">
    <property type="nucleotide sequence ID" value="NZ_SMDA01000011.1"/>
</dbReference>
<dbReference type="Proteomes" id="UP000294801">
    <property type="component" value="Unassembled WGS sequence"/>
</dbReference>
<evidence type="ECO:0008006" key="3">
    <source>
        <dbReference type="Google" id="ProtNLM"/>
    </source>
</evidence>
<keyword evidence="2" id="KW-1185">Reference proteome</keyword>
<name>A0ABY2CTK7_GULMO</name>
<sequence>MFWPICWLPMAAVPGVLRCFFALGRSQQVLWRSQCFHNARLLTGWAPWEDKVGRITRRACADWVTYAHDTTQAQGCLAREMAADWARVPEAGQAAQWLNSLQARLQPVIQEELAAFGRATVRY</sequence>
<protein>
    <recommendedName>
        <fullName evidence="3">Phasin protein</fullName>
    </recommendedName>
</protein>
<proteinExistence type="predicted"/>
<organism evidence="1 2">
    <name type="scientific">Gulbenkiania mobilis</name>
    <dbReference type="NCBI Taxonomy" id="397457"/>
    <lineage>
        <taxon>Bacteria</taxon>
        <taxon>Pseudomonadati</taxon>
        <taxon>Pseudomonadota</taxon>
        <taxon>Betaproteobacteria</taxon>
        <taxon>Neisseriales</taxon>
        <taxon>Chromobacteriaceae</taxon>
        <taxon>Gulbenkiania</taxon>
    </lineage>
</organism>
<dbReference type="EMBL" id="SMDA01000011">
    <property type="protein sequence ID" value="TCW28619.1"/>
    <property type="molecule type" value="Genomic_DNA"/>
</dbReference>
<evidence type="ECO:0000313" key="1">
    <source>
        <dbReference type="EMBL" id="TCW28619.1"/>
    </source>
</evidence>
<accession>A0ABY2CTK7</accession>
<gene>
    <name evidence="1" type="ORF">EV669_11111</name>
</gene>
<comment type="caution">
    <text evidence="1">The sequence shown here is derived from an EMBL/GenBank/DDBJ whole genome shotgun (WGS) entry which is preliminary data.</text>
</comment>
<reference evidence="1 2" key="1">
    <citation type="submission" date="2019-03" db="EMBL/GenBank/DDBJ databases">
        <title>Genomic Encyclopedia of Type Strains, Phase IV (KMG-IV): sequencing the most valuable type-strain genomes for metagenomic binning, comparative biology and taxonomic classification.</title>
        <authorList>
            <person name="Goeker M."/>
        </authorList>
    </citation>
    <scope>NUCLEOTIDE SEQUENCE [LARGE SCALE GENOMIC DNA]</scope>
    <source>
        <strain evidence="1 2">DSM 18507</strain>
    </source>
</reference>